<reference evidence="1" key="1">
    <citation type="journal article" date="2022" name="Int. J. Mol. Sci.">
        <title>Draft Genome of Tanacetum Coccineum: Genomic Comparison of Closely Related Tanacetum-Family Plants.</title>
        <authorList>
            <person name="Yamashiro T."/>
            <person name="Shiraishi A."/>
            <person name="Nakayama K."/>
            <person name="Satake H."/>
        </authorList>
    </citation>
    <scope>NUCLEOTIDE SEQUENCE</scope>
</reference>
<proteinExistence type="predicted"/>
<evidence type="ECO:0000313" key="1">
    <source>
        <dbReference type="EMBL" id="GJS60818.1"/>
    </source>
</evidence>
<protein>
    <submittedName>
        <fullName evidence="1">Uncharacterized protein</fullName>
    </submittedName>
</protein>
<name>A0ABQ4X707_9ASTR</name>
<sequence length="206" mass="23052">MKAPPSPEYTMPGPESQSSHHLHLSMYHMFRSLTNPEFLTRADDDDEHLAPADPAAVAYSADQDHDIAYRPTARRLLNRTSGANTFLSEKLLRDIPEMWLPLRKRLCPDYSWPENSRSGRFRIRCSSADVQPSDEEGGQTKHVPLGHKRGCLGTDAFRGTITLDYVMTQQCPRSSSYGQQTAEETDSDFIAAKQTIGGLGRLDESP</sequence>
<reference evidence="1" key="2">
    <citation type="submission" date="2022-01" db="EMBL/GenBank/DDBJ databases">
        <authorList>
            <person name="Yamashiro T."/>
            <person name="Shiraishi A."/>
            <person name="Satake H."/>
            <person name="Nakayama K."/>
        </authorList>
    </citation>
    <scope>NUCLEOTIDE SEQUENCE</scope>
</reference>
<evidence type="ECO:0000313" key="2">
    <source>
        <dbReference type="Proteomes" id="UP001151760"/>
    </source>
</evidence>
<comment type="caution">
    <text evidence="1">The sequence shown here is derived from an EMBL/GenBank/DDBJ whole genome shotgun (WGS) entry which is preliminary data.</text>
</comment>
<gene>
    <name evidence="1" type="ORF">Tco_0655602</name>
</gene>
<organism evidence="1 2">
    <name type="scientific">Tanacetum coccineum</name>
    <dbReference type="NCBI Taxonomy" id="301880"/>
    <lineage>
        <taxon>Eukaryota</taxon>
        <taxon>Viridiplantae</taxon>
        <taxon>Streptophyta</taxon>
        <taxon>Embryophyta</taxon>
        <taxon>Tracheophyta</taxon>
        <taxon>Spermatophyta</taxon>
        <taxon>Magnoliopsida</taxon>
        <taxon>eudicotyledons</taxon>
        <taxon>Gunneridae</taxon>
        <taxon>Pentapetalae</taxon>
        <taxon>asterids</taxon>
        <taxon>campanulids</taxon>
        <taxon>Asterales</taxon>
        <taxon>Asteraceae</taxon>
        <taxon>Asteroideae</taxon>
        <taxon>Anthemideae</taxon>
        <taxon>Anthemidinae</taxon>
        <taxon>Tanacetum</taxon>
    </lineage>
</organism>
<dbReference type="EMBL" id="BQNB010009246">
    <property type="protein sequence ID" value="GJS60818.1"/>
    <property type="molecule type" value="Genomic_DNA"/>
</dbReference>
<accession>A0ABQ4X707</accession>
<dbReference type="Proteomes" id="UP001151760">
    <property type="component" value="Unassembled WGS sequence"/>
</dbReference>
<keyword evidence="2" id="KW-1185">Reference proteome</keyword>